<sequence length="108" mass="10885">MALGAITGVAAVGHEGGPEFIERVTIVGDGSYPTGGTALFQAAVRAALGKGNLELLAVIHQGPIGADFIIAYDKTNDKLTARVASTGVEVAGTVDMSGTTLEALIFAK</sequence>
<accession>A0A0F9W276</accession>
<evidence type="ECO:0000313" key="1">
    <source>
        <dbReference type="EMBL" id="KKN72183.1"/>
    </source>
</evidence>
<dbReference type="AlphaFoldDB" id="A0A0F9W276"/>
<dbReference type="EMBL" id="LAZR01000367">
    <property type="protein sequence ID" value="KKN72183.1"/>
    <property type="molecule type" value="Genomic_DNA"/>
</dbReference>
<gene>
    <name evidence="1" type="ORF">LCGC14_0413200</name>
</gene>
<comment type="caution">
    <text evidence="1">The sequence shown here is derived from an EMBL/GenBank/DDBJ whole genome shotgun (WGS) entry which is preliminary data.</text>
</comment>
<reference evidence="1" key="1">
    <citation type="journal article" date="2015" name="Nature">
        <title>Complex archaea that bridge the gap between prokaryotes and eukaryotes.</title>
        <authorList>
            <person name="Spang A."/>
            <person name="Saw J.H."/>
            <person name="Jorgensen S.L."/>
            <person name="Zaremba-Niedzwiedzka K."/>
            <person name="Martijn J."/>
            <person name="Lind A.E."/>
            <person name="van Eijk R."/>
            <person name="Schleper C."/>
            <person name="Guy L."/>
            <person name="Ettema T.J."/>
        </authorList>
    </citation>
    <scope>NUCLEOTIDE SEQUENCE</scope>
</reference>
<protein>
    <submittedName>
        <fullName evidence="1">Uncharacterized protein</fullName>
    </submittedName>
</protein>
<proteinExistence type="predicted"/>
<name>A0A0F9W276_9ZZZZ</name>
<organism evidence="1">
    <name type="scientific">marine sediment metagenome</name>
    <dbReference type="NCBI Taxonomy" id="412755"/>
    <lineage>
        <taxon>unclassified sequences</taxon>
        <taxon>metagenomes</taxon>
        <taxon>ecological metagenomes</taxon>
    </lineage>
</organism>